<dbReference type="EMBL" id="LKCW01000023">
    <property type="protein sequence ID" value="KPM44113.1"/>
    <property type="molecule type" value="Genomic_DNA"/>
</dbReference>
<dbReference type="AlphaFoldDB" id="A0A0P7BK58"/>
<comment type="caution">
    <text evidence="6">The sequence shown here is derived from an EMBL/GenBank/DDBJ whole genome shotgun (WGS) entry which is preliminary data.</text>
</comment>
<dbReference type="PANTHER" id="PTHR31465">
    <property type="entry name" value="PROTEIN RTA1-RELATED"/>
    <property type="match status" value="1"/>
</dbReference>
<dbReference type="GO" id="GO:0016020">
    <property type="term" value="C:membrane"/>
    <property type="evidence" value="ECO:0007669"/>
    <property type="project" value="UniProtKB-SubCell"/>
</dbReference>
<dbReference type="OrthoDB" id="3358017at2759"/>
<evidence type="ECO:0008006" key="8">
    <source>
        <dbReference type="Google" id="ProtNLM"/>
    </source>
</evidence>
<evidence type="ECO:0000313" key="6">
    <source>
        <dbReference type="EMBL" id="KPM44113.1"/>
    </source>
</evidence>
<keyword evidence="4 5" id="KW-0472">Membrane</keyword>
<evidence type="ECO:0000256" key="3">
    <source>
        <dbReference type="ARBA" id="ARBA00022989"/>
    </source>
</evidence>
<evidence type="ECO:0000256" key="1">
    <source>
        <dbReference type="ARBA" id="ARBA00004141"/>
    </source>
</evidence>
<feature type="transmembrane region" description="Helical" evidence="5">
    <location>
        <begin position="16"/>
        <end position="34"/>
    </location>
</feature>
<organism evidence="6 7">
    <name type="scientific">Neonectria ditissima</name>
    <dbReference type="NCBI Taxonomy" id="78410"/>
    <lineage>
        <taxon>Eukaryota</taxon>
        <taxon>Fungi</taxon>
        <taxon>Dikarya</taxon>
        <taxon>Ascomycota</taxon>
        <taxon>Pezizomycotina</taxon>
        <taxon>Sordariomycetes</taxon>
        <taxon>Hypocreomycetidae</taxon>
        <taxon>Hypocreales</taxon>
        <taxon>Nectriaceae</taxon>
        <taxon>Neonectria</taxon>
    </lineage>
</organism>
<evidence type="ECO:0000256" key="2">
    <source>
        <dbReference type="ARBA" id="ARBA00022692"/>
    </source>
</evidence>
<reference evidence="6 7" key="1">
    <citation type="submission" date="2015-09" db="EMBL/GenBank/DDBJ databases">
        <title>Draft genome of a European isolate of the apple canker pathogen Neonectria ditissima.</title>
        <authorList>
            <person name="Gomez-Cortecero A."/>
            <person name="Harrison R.J."/>
            <person name="Armitage A.D."/>
        </authorList>
    </citation>
    <scope>NUCLEOTIDE SEQUENCE [LARGE SCALE GENOMIC DNA]</scope>
    <source>
        <strain evidence="6 7">R09/05</strain>
    </source>
</reference>
<sequence length="256" mass="28641">MADDSFSLYAHDPSPAAAMIFLLAFGVISLWHVWVIIRQRAWYFTPLFIGCILETVGYVGRFLTPALLAASIYMVFGRLILFLRASTISPIKPTRMTKIFVAGDIISFLVQCMGGGLIARQESFNLGKTVILIGLVIQIVFFGLFILAAVVFHVRIMKRPPPSVQAEMGTKWFKGWRGVILVLYVSSGLIFVRSIFRLIEYTGDRDGPLMSQEAYLYVFDSTLMLGAVGIVAMLHPANYVPTKKEIMMLQDVEIET</sequence>
<dbReference type="PANTHER" id="PTHR31465:SF1">
    <property type="entry name" value="PROTEIN RTA1-RELATED"/>
    <property type="match status" value="1"/>
</dbReference>
<evidence type="ECO:0000256" key="4">
    <source>
        <dbReference type="ARBA" id="ARBA00023136"/>
    </source>
</evidence>
<feature type="transmembrane region" description="Helical" evidence="5">
    <location>
        <begin position="99"/>
        <end position="119"/>
    </location>
</feature>
<dbReference type="Proteomes" id="UP000050424">
    <property type="component" value="Unassembled WGS sequence"/>
</dbReference>
<gene>
    <name evidence="6" type="ORF">AK830_g2442</name>
</gene>
<dbReference type="Pfam" id="PF04479">
    <property type="entry name" value="RTA1"/>
    <property type="match status" value="1"/>
</dbReference>
<dbReference type="InterPro" id="IPR007568">
    <property type="entry name" value="RTA1"/>
</dbReference>
<dbReference type="STRING" id="78410.A0A0P7BK58"/>
<proteinExistence type="predicted"/>
<protein>
    <recommendedName>
        <fullName evidence="8">Protein RTA1</fullName>
    </recommendedName>
</protein>
<feature type="transmembrane region" description="Helical" evidence="5">
    <location>
        <begin position="41"/>
        <end position="60"/>
    </location>
</feature>
<feature type="transmembrane region" description="Helical" evidence="5">
    <location>
        <begin position="175"/>
        <end position="196"/>
    </location>
</feature>
<name>A0A0P7BK58_9HYPO</name>
<keyword evidence="2 5" id="KW-0812">Transmembrane</keyword>
<accession>A0A0P7BK58</accession>
<evidence type="ECO:0000313" key="7">
    <source>
        <dbReference type="Proteomes" id="UP000050424"/>
    </source>
</evidence>
<comment type="subcellular location">
    <subcellularLocation>
        <location evidence="1">Membrane</location>
        <topology evidence="1">Multi-pass membrane protein</topology>
    </subcellularLocation>
</comment>
<keyword evidence="3 5" id="KW-1133">Transmembrane helix</keyword>
<feature type="transmembrane region" description="Helical" evidence="5">
    <location>
        <begin position="216"/>
        <end position="240"/>
    </location>
</feature>
<feature type="transmembrane region" description="Helical" evidence="5">
    <location>
        <begin position="131"/>
        <end position="154"/>
    </location>
</feature>
<feature type="transmembrane region" description="Helical" evidence="5">
    <location>
        <begin position="66"/>
        <end position="87"/>
    </location>
</feature>
<keyword evidence="7" id="KW-1185">Reference proteome</keyword>
<evidence type="ECO:0000256" key="5">
    <source>
        <dbReference type="SAM" id="Phobius"/>
    </source>
</evidence>